<dbReference type="AlphaFoldDB" id="A0A1H5V042"/>
<gene>
    <name evidence="2" type="ORF">SAMN05444920_101693</name>
</gene>
<dbReference type="CDD" id="cd02440">
    <property type="entry name" value="AdoMet_MTases"/>
    <property type="match status" value="1"/>
</dbReference>
<evidence type="ECO:0000259" key="1">
    <source>
        <dbReference type="Pfam" id="PF08241"/>
    </source>
</evidence>
<evidence type="ECO:0000313" key="2">
    <source>
        <dbReference type="EMBL" id="SEF79847.1"/>
    </source>
</evidence>
<protein>
    <recommendedName>
        <fullName evidence="1">Methyltransferase type 11 domain-containing protein</fullName>
    </recommendedName>
</protein>
<reference evidence="2 3" key="1">
    <citation type="submission" date="2016-10" db="EMBL/GenBank/DDBJ databases">
        <authorList>
            <person name="de Groot N.N."/>
        </authorList>
    </citation>
    <scope>NUCLEOTIDE SEQUENCE [LARGE SCALE GENOMIC DNA]</scope>
    <source>
        <strain evidence="2 3">CGMCC 4.7037</strain>
    </source>
</reference>
<dbReference type="PANTHER" id="PTHR43460">
    <property type="entry name" value="METHYLTRANSFERASE"/>
    <property type="match status" value="1"/>
</dbReference>
<name>A0A1H5V042_9ACTN</name>
<dbReference type="Pfam" id="PF08241">
    <property type="entry name" value="Methyltransf_11"/>
    <property type="match status" value="1"/>
</dbReference>
<organism evidence="2 3">
    <name type="scientific">Nonomuraea solani</name>
    <dbReference type="NCBI Taxonomy" id="1144553"/>
    <lineage>
        <taxon>Bacteria</taxon>
        <taxon>Bacillati</taxon>
        <taxon>Actinomycetota</taxon>
        <taxon>Actinomycetes</taxon>
        <taxon>Streptosporangiales</taxon>
        <taxon>Streptosporangiaceae</taxon>
        <taxon>Nonomuraea</taxon>
    </lineage>
</organism>
<feature type="domain" description="Methyltransferase type 11" evidence="1">
    <location>
        <begin position="56"/>
        <end position="138"/>
    </location>
</feature>
<dbReference type="SUPFAM" id="SSF53335">
    <property type="entry name" value="S-adenosyl-L-methionine-dependent methyltransferases"/>
    <property type="match status" value="1"/>
</dbReference>
<dbReference type="InterPro" id="IPR029063">
    <property type="entry name" value="SAM-dependent_MTases_sf"/>
</dbReference>
<keyword evidence="3" id="KW-1185">Reference proteome</keyword>
<dbReference type="Gene3D" id="3.40.50.150">
    <property type="entry name" value="Vaccinia Virus protein VP39"/>
    <property type="match status" value="1"/>
</dbReference>
<dbReference type="Proteomes" id="UP000236732">
    <property type="component" value="Unassembled WGS sequence"/>
</dbReference>
<dbReference type="GO" id="GO:0008757">
    <property type="term" value="F:S-adenosylmethionine-dependent methyltransferase activity"/>
    <property type="evidence" value="ECO:0007669"/>
    <property type="project" value="InterPro"/>
</dbReference>
<dbReference type="InterPro" id="IPR052939">
    <property type="entry name" value="23S_rRNA_MeTrnsfrase_RlmA"/>
</dbReference>
<dbReference type="EMBL" id="FNVT01000001">
    <property type="protein sequence ID" value="SEF79847.1"/>
    <property type="molecule type" value="Genomic_DNA"/>
</dbReference>
<evidence type="ECO:0000313" key="3">
    <source>
        <dbReference type="Proteomes" id="UP000236732"/>
    </source>
</evidence>
<proteinExistence type="predicted"/>
<dbReference type="InterPro" id="IPR013216">
    <property type="entry name" value="Methyltransf_11"/>
</dbReference>
<sequence>MIPAMDFEQRIDEALGTPFEGWDFSIFRGRMTDDGGLPWDYGELVRERLPEATALLDLDTGGGELLASFAPLPPRTAATEGHPPNLPIARARLEPLGAEVAEHSRSFADGSFDLVLNRHGACDAREIGRLLAPGGVFVTQQVAGRDLEEVNAALDGPPHVDVDWDLATAAAALSGAGLEVTWRQEAVYITTFHDIGALVLFLRVVSWQVPGFTPEKYAGRLRALHEDMENGRPLRATARRFALRARAALA</sequence>
<accession>A0A1H5V042</accession>
<dbReference type="PANTHER" id="PTHR43460:SF1">
    <property type="entry name" value="METHYLTRANSFERASE TYPE 11 DOMAIN-CONTAINING PROTEIN"/>
    <property type="match status" value="1"/>
</dbReference>